<dbReference type="Proteomes" id="UP000291758">
    <property type="component" value="Chromosome"/>
</dbReference>
<dbReference type="KEGG" id="xyl:ET495_01905"/>
<dbReference type="EMBL" id="CP035495">
    <property type="protein sequence ID" value="QAY62231.1"/>
    <property type="molecule type" value="Genomic_DNA"/>
</dbReference>
<comment type="subcellular location">
    <subcellularLocation>
        <location evidence="1">Cell envelope</location>
    </subcellularLocation>
</comment>
<dbReference type="OrthoDB" id="2531053at2"/>
<keyword evidence="3" id="KW-0813">Transport</keyword>
<evidence type="ECO:0000313" key="5">
    <source>
        <dbReference type="EMBL" id="QAY62231.1"/>
    </source>
</evidence>
<sequence>MGSTFRVPARARKGRPIGAAVAGVAVLALAACGGGSGFDEPGQNGTGGGGALRVLIGSSGDAETQTVTQQLADWSAQSGTQANLSLATDLPQQLAQGFAAGSPPDVFYVSTEAFPGWAANGSLEPYADQLDADFYPTLKASFTFDGQFFCAPKDFSTLALIINDTAWQAAGLTAADYPKTWDDLKAVAQKLTTGTQVGLSFGPEWARVGAFMAQAGGHLLDADGSADVDTPQNLQALQFVNDLLSSGVAAKPSQIDSGWGGEAFGTQRAAMTIEGNWIVGAMQNDYPDVQYTVVPLPEGPGGPGTLQFTNCWGIAADSRNKEAAIDLVKFLVSDEQQMAAAKGFGVMPSVESVADEWAKEFPEQQAFVDGAQHAQGVPPVQGWTEVVGDFNAQLEGLPNADPQSILTSVQGSLEAIAP</sequence>
<dbReference type="Gene3D" id="3.40.190.10">
    <property type="entry name" value="Periplasmic binding protein-like II"/>
    <property type="match status" value="1"/>
</dbReference>
<keyword evidence="4" id="KW-0732">Signal</keyword>
<evidence type="ECO:0000313" key="6">
    <source>
        <dbReference type="Proteomes" id="UP000291758"/>
    </source>
</evidence>
<proteinExistence type="inferred from homology"/>
<reference evidence="5 6" key="1">
    <citation type="submission" date="2019-01" db="EMBL/GenBank/DDBJ databases">
        <title>Genome sequencing of strain 2JSPR-7.</title>
        <authorList>
            <person name="Heo J."/>
            <person name="Kim S.-J."/>
            <person name="Kim J.-S."/>
            <person name="Hong S.-B."/>
            <person name="Kwon S.-W."/>
        </authorList>
    </citation>
    <scope>NUCLEOTIDE SEQUENCE [LARGE SCALE GENOMIC DNA]</scope>
    <source>
        <strain evidence="5 6">2JSPR-7</strain>
    </source>
</reference>
<dbReference type="SUPFAM" id="SSF53850">
    <property type="entry name" value="Periplasmic binding protein-like II"/>
    <property type="match status" value="1"/>
</dbReference>
<dbReference type="RefSeq" id="WP_129202173.1">
    <property type="nucleotide sequence ID" value="NZ_CP035495.1"/>
</dbReference>
<dbReference type="AlphaFoldDB" id="A0A4V0YDX5"/>
<dbReference type="InterPro" id="IPR006059">
    <property type="entry name" value="SBP"/>
</dbReference>
<dbReference type="PROSITE" id="PS51257">
    <property type="entry name" value="PROKAR_LIPOPROTEIN"/>
    <property type="match status" value="1"/>
</dbReference>
<name>A0A4V0YDX5_9MICO</name>
<keyword evidence="6" id="KW-1185">Reference proteome</keyword>
<gene>
    <name evidence="5" type="ORF">ET495_01905</name>
</gene>
<evidence type="ECO:0000256" key="4">
    <source>
        <dbReference type="ARBA" id="ARBA00022729"/>
    </source>
</evidence>
<evidence type="ECO:0000256" key="2">
    <source>
        <dbReference type="ARBA" id="ARBA00008520"/>
    </source>
</evidence>
<evidence type="ECO:0000256" key="1">
    <source>
        <dbReference type="ARBA" id="ARBA00004196"/>
    </source>
</evidence>
<comment type="similarity">
    <text evidence="2">Belongs to the bacterial solute-binding protein 1 family.</text>
</comment>
<evidence type="ECO:0000256" key="3">
    <source>
        <dbReference type="ARBA" id="ARBA00022448"/>
    </source>
</evidence>
<organism evidence="5 6">
    <name type="scientific">Xylanimonas allomyrinae</name>
    <dbReference type="NCBI Taxonomy" id="2509459"/>
    <lineage>
        <taxon>Bacteria</taxon>
        <taxon>Bacillati</taxon>
        <taxon>Actinomycetota</taxon>
        <taxon>Actinomycetes</taxon>
        <taxon>Micrococcales</taxon>
        <taxon>Promicromonosporaceae</taxon>
        <taxon>Xylanimonas</taxon>
    </lineage>
</organism>
<dbReference type="InterPro" id="IPR050490">
    <property type="entry name" value="Bact_solute-bd_prot1"/>
</dbReference>
<accession>A0A4V0YDX5</accession>
<dbReference type="PANTHER" id="PTHR43649:SF31">
    <property type="entry name" value="SN-GLYCEROL-3-PHOSPHATE-BINDING PERIPLASMIC PROTEIN UGPB"/>
    <property type="match status" value="1"/>
</dbReference>
<dbReference type="GO" id="GO:0030313">
    <property type="term" value="C:cell envelope"/>
    <property type="evidence" value="ECO:0007669"/>
    <property type="project" value="UniProtKB-SubCell"/>
</dbReference>
<protein>
    <submittedName>
        <fullName evidence="5">Extracellular solute-binding protein</fullName>
    </submittedName>
</protein>
<dbReference type="PANTHER" id="PTHR43649">
    <property type="entry name" value="ARABINOSE-BINDING PROTEIN-RELATED"/>
    <property type="match status" value="1"/>
</dbReference>
<dbReference type="Pfam" id="PF13416">
    <property type="entry name" value="SBP_bac_8"/>
    <property type="match status" value="1"/>
</dbReference>